<keyword evidence="9" id="KW-1185">Reference proteome</keyword>
<feature type="coiled-coil region" evidence="5">
    <location>
        <begin position="99"/>
        <end position="140"/>
    </location>
</feature>
<keyword evidence="2" id="KW-0805">Transcription regulation</keyword>
<comment type="caution">
    <text evidence="8">The sequence shown here is derived from an EMBL/GenBank/DDBJ whole genome shotgun (WGS) entry which is preliminary data.</text>
</comment>
<evidence type="ECO:0000256" key="3">
    <source>
        <dbReference type="ARBA" id="ARBA00023163"/>
    </source>
</evidence>
<name>A0A7J9CM42_GOSGO</name>
<dbReference type="CDD" id="cd11446">
    <property type="entry name" value="bHLH_AtILR3_like"/>
    <property type="match status" value="1"/>
</dbReference>
<dbReference type="AlphaFoldDB" id="A0A7J9CM42"/>
<dbReference type="GO" id="GO:0003700">
    <property type="term" value="F:DNA-binding transcription factor activity"/>
    <property type="evidence" value="ECO:0007669"/>
    <property type="project" value="InterPro"/>
</dbReference>
<dbReference type="PROSITE" id="PS50888">
    <property type="entry name" value="BHLH"/>
    <property type="match status" value="1"/>
</dbReference>
<dbReference type="GO" id="GO:0046983">
    <property type="term" value="F:protein dimerization activity"/>
    <property type="evidence" value="ECO:0007669"/>
    <property type="project" value="InterPro"/>
</dbReference>
<protein>
    <recommendedName>
        <fullName evidence="7">BHLH domain-containing protein</fullName>
    </recommendedName>
</protein>
<organism evidence="8 9">
    <name type="scientific">Gossypium gossypioides</name>
    <name type="common">Mexican cotton</name>
    <name type="synonym">Selera gossypioides</name>
    <dbReference type="NCBI Taxonomy" id="34282"/>
    <lineage>
        <taxon>Eukaryota</taxon>
        <taxon>Viridiplantae</taxon>
        <taxon>Streptophyta</taxon>
        <taxon>Embryophyta</taxon>
        <taxon>Tracheophyta</taxon>
        <taxon>Spermatophyta</taxon>
        <taxon>Magnoliopsida</taxon>
        <taxon>eudicotyledons</taxon>
        <taxon>Gunneridae</taxon>
        <taxon>Pentapetalae</taxon>
        <taxon>rosids</taxon>
        <taxon>malvids</taxon>
        <taxon>Malvales</taxon>
        <taxon>Malvaceae</taxon>
        <taxon>Malvoideae</taxon>
        <taxon>Gossypium</taxon>
    </lineage>
</organism>
<evidence type="ECO:0000256" key="2">
    <source>
        <dbReference type="ARBA" id="ARBA00023015"/>
    </source>
</evidence>
<feature type="domain" description="BHLH" evidence="7">
    <location>
        <begin position="58"/>
        <end position="109"/>
    </location>
</feature>
<dbReference type="GO" id="GO:0006879">
    <property type="term" value="P:intracellular iron ion homeostasis"/>
    <property type="evidence" value="ECO:0007669"/>
    <property type="project" value="InterPro"/>
</dbReference>
<keyword evidence="6" id="KW-0472">Membrane</keyword>
<evidence type="ECO:0000313" key="8">
    <source>
        <dbReference type="EMBL" id="MBA0749541.1"/>
    </source>
</evidence>
<evidence type="ECO:0000256" key="1">
    <source>
        <dbReference type="ARBA" id="ARBA00004123"/>
    </source>
</evidence>
<dbReference type="GO" id="GO:0005634">
    <property type="term" value="C:nucleus"/>
    <property type="evidence" value="ECO:0007669"/>
    <property type="project" value="UniProtKB-SubCell"/>
</dbReference>
<gene>
    <name evidence="8" type="ORF">Gogos_003457</name>
</gene>
<proteinExistence type="predicted"/>
<keyword evidence="5" id="KW-0175">Coiled coil</keyword>
<dbReference type="EMBL" id="JABEZY010000011">
    <property type="protein sequence ID" value="MBA0749541.1"/>
    <property type="molecule type" value="Genomic_DNA"/>
</dbReference>
<feature type="transmembrane region" description="Helical" evidence="6">
    <location>
        <begin position="167"/>
        <end position="189"/>
    </location>
</feature>
<feature type="non-terminal residue" evidence="8">
    <location>
        <position position="1"/>
    </location>
</feature>
<dbReference type="PANTHER" id="PTHR46133">
    <property type="entry name" value="BHLH TRANSCRIPTION FACTOR"/>
    <property type="match status" value="1"/>
</dbReference>
<evidence type="ECO:0000256" key="6">
    <source>
        <dbReference type="SAM" id="Phobius"/>
    </source>
</evidence>
<keyword evidence="6" id="KW-0812">Transmembrane</keyword>
<keyword evidence="3" id="KW-0804">Transcription</keyword>
<dbReference type="Gene3D" id="4.10.280.10">
    <property type="entry name" value="Helix-loop-helix DNA-binding domain"/>
    <property type="match status" value="1"/>
</dbReference>
<dbReference type="InterPro" id="IPR036638">
    <property type="entry name" value="HLH_DNA-bd_sf"/>
</dbReference>
<dbReference type="SMART" id="SM00353">
    <property type="entry name" value="HLH"/>
    <property type="match status" value="1"/>
</dbReference>
<evidence type="ECO:0000313" key="9">
    <source>
        <dbReference type="Proteomes" id="UP000593579"/>
    </source>
</evidence>
<evidence type="ECO:0000259" key="7">
    <source>
        <dbReference type="PROSITE" id="PS50888"/>
    </source>
</evidence>
<evidence type="ECO:0000256" key="5">
    <source>
        <dbReference type="SAM" id="Coils"/>
    </source>
</evidence>
<dbReference type="SUPFAM" id="SSF47459">
    <property type="entry name" value="HLH, helix-loop-helix DNA-binding domain"/>
    <property type="match status" value="1"/>
</dbReference>
<sequence length="276" mass="31832">MDLIEVWDFLDYSFIDENTSPDILLPNYSSGREIVVHQEKEFVDSDCSRKRGRSGSCSRPGTKACREKLRREKLNERFLDLSSTLEPGRPARTDKSAILDDAIRVLTQLRTDAQELKETNEKLLEEIKSLKRQKEIFEKLSLESRHTKVPDLYNCLRHIDTDFVDEWFLLFPIASYIILSSFSFPFSFVNFPLQQAEKNEIREEKLVLKANKERIEQQLKTLNVSPAGYLPAHPAGYHAAANKMAVFPGYGLVPMWQYLPPSARDTSQDHELRPPA</sequence>
<dbReference type="PANTHER" id="PTHR46133:SF9">
    <property type="entry name" value="TRANSCRIPTION FACTOR BHLH104"/>
    <property type="match status" value="1"/>
</dbReference>
<dbReference type="InterPro" id="IPR011598">
    <property type="entry name" value="bHLH_dom"/>
</dbReference>
<reference evidence="8 9" key="1">
    <citation type="journal article" date="2019" name="Genome Biol. Evol.">
        <title>Insights into the evolution of the New World diploid cottons (Gossypium, subgenus Houzingenia) based on genome sequencing.</title>
        <authorList>
            <person name="Grover C.E."/>
            <person name="Arick M.A. 2nd"/>
            <person name="Thrash A."/>
            <person name="Conover J.L."/>
            <person name="Sanders W.S."/>
            <person name="Peterson D.G."/>
            <person name="Frelichowski J.E."/>
            <person name="Scheffler J.A."/>
            <person name="Scheffler B.E."/>
            <person name="Wendel J.F."/>
        </authorList>
    </citation>
    <scope>NUCLEOTIDE SEQUENCE [LARGE SCALE GENOMIC DNA]</scope>
    <source>
        <strain evidence="8">5</strain>
        <tissue evidence="8">Leaf</tissue>
    </source>
</reference>
<keyword evidence="6" id="KW-1133">Transmembrane helix</keyword>
<accession>A0A7J9CM42</accession>
<dbReference type="OrthoDB" id="515493at2759"/>
<evidence type="ECO:0000256" key="4">
    <source>
        <dbReference type="ARBA" id="ARBA00023242"/>
    </source>
</evidence>
<dbReference type="Proteomes" id="UP000593579">
    <property type="component" value="Unassembled WGS sequence"/>
</dbReference>
<keyword evidence="4" id="KW-0539">Nucleus</keyword>
<dbReference type="Pfam" id="PF00010">
    <property type="entry name" value="HLH"/>
    <property type="match status" value="1"/>
</dbReference>
<comment type="subcellular location">
    <subcellularLocation>
        <location evidence="1">Nucleus</location>
    </subcellularLocation>
</comment>
<dbReference type="InterPro" id="IPR044818">
    <property type="entry name" value="ILR3-like"/>
</dbReference>